<dbReference type="AlphaFoldDB" id="A0A7V8V776"/>
<evidence type="ECO:0000313" key="2">
    <source>
        <dbReference type="Proteomes" id="UP000551616"/>
    </source>
</evidence>
<name>A0A7V8V776_9BACT</name>
<organism evidence="1 2">
    <name type="scientific">Bremerella alba</name>
    <dbReference type="NCBI Taxonomy" id="980252"/>
    <lineage>
        <taxon>Bacteria</taxon>
        <taxon>Pseudomonadati</taxon>
        <taxon>Planctomycetota</taxon>
        <taxon>Planctomycetia</taxon>
        <taxon>Pirellulales</taxon>
        <taxon>Pirellulaceae</taxon>
        <taxon>Bremerella</taxon>
    </lineage>
</organism>
<dbReference type="RefSeq" id="WP_207397568.1">
    <property type="nucleotide sequence ID" value="NZ_JABRWO010000009.1"/>
</dbReference>
<reference evidence="1 2" key="1">
    <citation type="submission" date="2020-05" db="EMBL/GenBank/DDBJ databases">
        <title>Bremerella alba sp. nov., a novel planctomycete isolated from the surface of the macroalga Fucus spiralis.</title>
        <authorList>
            <person name="Godinho O."/>
            <person name="Botelho R."/>
            <person name="Albuquerque L."/>
            <person name="Wiegand S."/>
            <person name="Da Costa M.S."/>
            <person name="Lobo-Da-Cunha A."/>
            <person name="Jogler C."/>
            <person name="Lage O.M."/>
        </authorList>
    </citation>
    <scope>NUCLEOTIDE SEQUENCE [LARGE SCALE GENOMIC DNA]</scope>
    <source>
        <strain evidence="1 2">FF15</strain>
    </source>
</reference>
<keyword evidence="2" id="KW-1185">Reference proteome</keyword>
<protein>
    <submittedName>
        <fullName evidence="1">Uncharacterized protein</fullName>
    </submittedName>
</protein>
<accession>A0A7V8V776</accession>
<comment type="caution">
    <text evidence="1">The sequence shown here is derived from an EMBL/GenBank/DDBJ whole genome shotgun (WGS) entry which is preliminary data.</text>
</comment>
<proteinExistence type="predicted"/>
<evidence type="ECO:0000313" key="1">
    <source>
        <dbReference type="EMBL" id="MBA2116146.1"/>
    </source>
</evidence>
<gene>
    <name evidence="1" type="ORF">HOV93_33350</name>
</gene>
<dbReference type="EMBL" id="JABRWO010000009">
    <property type="protein sequence ID" value="MBA2116146.1"/>
    <property type="molecule type" value="Genomic_DNA"/>
</dbReference>
<dbReference type="Proteomes" id="UP000551616">
    <property type="component" value="Unassembled WGS sequence"/>
</dbReference>
<sequence length="170" mass="18769">MVSVPTDKGEIDLPESLISAVQRQASENAIAAAAIIRSWGPRPDQKIVLPGAFLLEIGSLSLLMEWEDLGHLDVLGENMPELEQVKEEFLIRCLGGLVAFRDAAETPITSLMLTTLTEKFSWDGPELMNASFVLDEVDEDELVDALATFLWSNRAAIEQIIIEERASEET</sequence>